<gene>
    <name evidence="1" type="ORF">CEXT_257911</name>
</gene>
<reference evidence="1 2" key="1">
    <citation type="submission" date="2021-06" db="EMBL/GenBank/DDBJ databases">
        <title>Caerostris extrusa draft genome.</title>
        <authorList>
            <person name="Kono N."/>
            <person name="Arakawa K."/>
        </authorList>
    </citation>
    <scope>NUCLEOTIDE SEQUENCE [LARGE SCALE GENOMIC DNA]</scope>
</reference>
<evidence type="ECO:0000313" key="2">
    <source>
        <dbReference type="Proteomes" id="UP001054945"/>
    </source>
</evidence>
<name>A0AAV4TMG8_CAEEX</name>
<comment type="caution">
    <text evidence="1">The sequence shown here is derived from an EMBL/GenBank/DDBJ whole genome shotgun (WGS) entry which is preliminary data.</text>
</comment>
<evidence type="ECO:0000313" key="1">
    <source>
        <dbReference type="EMBL" id="GIY47269.1"/>
    </source>
</evidence>
<sequence>MEAKQAERLGSAQGRRPNLLKRLLLYIVDVIKLIRCLNRASYCCLVEKLLLGSALSSLPNSSSSTEEQYCKGGCLKIEFVCVSNMCYRDILNIDIDKW</sequence>
<accession>A0AAV4TMG8</accession>
<keyword evidence="2" id="KW-1185">Reference proteome</keyword>
<protein>
    <submittedName>
        <fullName evidence="1">Uncharacterized protein</fullName>
    </submittedName>
</protein>
<dbReference type="EMBL" id="BPLR01011557">
    <property type="protein sequence ID" value="GIY47269.1"/>
    <property type="molecule type" value="Genomic_DNA"/>
</dbReference>
<dbReference type="Proteomes" id="UP001054945">
    <property type="component" value="Unassembled WGS sequence"/>
</dbReference>
<organism evidence="1 2">
    <name type="scientific">Caerostris extrusa</name>
    <name type="common">Bark spider</name>
    <name type="synonym">Caerostris bankana</name>
    <dbReference type="NCBI Taxonomy" id="172846"/>
    <lineage>
        <taxon>Eukaryota</taxon>
        <taxon>Metazoa</taxon>
        <taxon>Ecdysozoa</taxon>
        <taxon>Arthropoda</taxon>
        <taxon>Chelicerata</taxon>
        <taxon>Arachnida</taxon>
        <taxon>Araneae</taxon>
        <taxon>Araneomorphae</taxon>
        <taxon>Entelegynae</taxon>
        <taxon>Araneoidea</taxon>
        <taxon>Araneidae</taxon>
        <taxon>Caerostris</taxon>
    </lineage>
</organism>
<proteinExistence type="predicted"/>
<dbReference type="AlphaFoldDB" id="A0AAV4TMG8"/>